<evidence type="ECO:0000313" key="2">
    <source>
        <dbReference type="Proteomes" id="UP000814140"/>
    </source>
</evidence>
<evidence type="ECO:0000313" key="1">
    <source>
        <dbReference type="EMBL" id="KAI0060140.1"/>
    </source>
</evidence>
<accession>A0ACB8SUK9</accession>
<name>A0ACB8SUK9_9AGAM</name>
<proteinExistence type="predicted"/>
<dbReference type="Proteomes" id="UP000814140">
    <property type="component" value="Unassembled WGS sequence"/>
</dbReference>
<protein>
    <submittedName>
        <fullName evidence="1">Uncharacterized protein</fullName>
    </submittedName>
</protein>
<sequence length="518" mass="58554">MTLPSGPEQAAFSAPLSWDSPPHPDATHHLIFNTVSSLLQRWPNTIYRNGHTIVPATIPAGTILYHSRANASVPTEPEWLAFDFEHSYIFCYMSCYVISLVATRDLRLAYFDGSSAAKMTDGPLDSQDLVIWDKAMPDRMYDERTRISDLCAWGKPLGLDGFVRMEFHFEVMLCDFSAGMQVVTLLNNLPVDLDPQGGRPMFHEAWFSGPGDTPGRQPGPPPRRRRPEPPAGWKGSLPTQSFRGIEVLIAGSWHNQSPGETRVRIDYSSIVSFYNPSLTSLVEARRGLSRPSHRLANISKSDLVSVQQELTEVFGRQVKGSGIDWRSITHVVIERYSERLELLQHLLHPSTYTNVTEQAAAVRIQILTMLAPYITTEAVHNSSDTSWVGSIVHYCSTTQTSLIADNVLTAQERLLRDAVEGTLREICRRLALTWVDAFDIEAATDRRKAEALGRWRVHVRELMEWLDWSIWKRCNPACGVDALCHVPTWPFFRFEPNDDLADMTPRCLSRVRPRERAT</sequence>
<reference evidence="1" key="2">
    <citation type="journal article" date="2022" name="New Phytol.">
        <title>Evolutionary transition to the ectomycorrhizal habit in the genomes of a hyperdiverse lineage of mushroom-forming fungi.</title>
        <authorList>
            <person name="Looney B."/>
            <person name="Miyauchi S."/>
            <person name="Morin E."/>
            <person name="Drula E."/>
            <person name="Courty P.E."/>
            <person name="Kohler A."/>
            <person name="Kuo A."/>
            <person name="LaButti K."/>
            <person name="Pangilinan J."/>
            <person name="Lipzen A."/>
            <person name="Riley R."/>
            <person name="Andreopoulos W."/>
            <person name="He G."/>
            <person name="Johnson J."/>
            <person name="Nolan M."/>
            <person name="Tritt A."/>
            <person name="Barry K.W."/>
            <person name="Grigoriev I.V."/>
            <person name="Nagy L.G."/>
            <person name="Hibbett D."/>
            <person name="Henrissat B."/>
            <person name="Matheny P.B."/>
            <person name="Labbe J."/>
            <person name="Martin F.M."/>
        </authorList>
    </citation>
    <scope>NUCLEOTIDE SEQUENCE</scope>
    <source>
        <strain evidence="1">HHB10654</strain>
    </source>
</reference>
<dbReference type="EMBL" id="MU277221">
    <property type="protein sequence ID" value="KAI0060140.1"/>
    <property type="molecule type" value="Genomic_DNA"/>
</dbReference>
<organism evidence="1 2">
    <name type="scientific">Artomyces pyxidatus</name>
    <dbReference type="NCBI Taxonomy" id="48021"/>
    <lineage>
        <taxon>Eukaryota</taxon>
        <taxon>Fungi</taxon>
        <taxon>Dikarya</taxon>
        <taxon>Basidiomycota</taxon>
        <taxon>Agaricomycotina</taxon>
        <taxon>Agaricomycetes</taxon>
        <taxon>Russulales</taxon>
        <taxon>Auriscalpiaceae</taxon>
        <taxon>Artomyces</taxon>
    </lineage>
</organism>
<comment type="caution">
    <text evidence="1">The sequence shown here is derived from an EMBL/GenBank/DDBJ whole genome shotgun (WGS) entry which is preliminary data.</text>
</comment>
<keyword evidence="2" id="KW-1185">Reference proteome</keyword>
<reference evidence="1" key="1">
    <citation type="submission" date="2021-03" db="EMBL/GenBank/DDBJ databases">
        <authorList>
            <consortium name="DOE Joint Genome Institute"/>
            <person name="Ahrendt S."/>
            <person name="Looney B.P."/>
            <person name="Miyauchi S."/>
            <person name="Morin E."/>
            <person name="Drula E."/>
            <person name="Courty P.E."/>
            <person name="Chicoki N."/>
            <person name="Fauchery L."/>
            <person name="Kohler A."/>
            <person name="Kuo A."/>
            <person name="Labutti K."/>
            <person name="Pangilinan J."/>
            <person name="Lipzen A."/>
            <person name="Riley R."/>
            <person name="Andreopoulos W."/>
            <person name="He G."/>
            <person name="Johnson J."/>
            <person name="Barry K.W."/>
            <person name="Grigoriev I.V."/>
            <person name="Nagy L."/>
            <person name="Hibbett D."/>
            <person name="Henrissat B."/>
            <person name="Matheny P.B."/>
            <person name="Labbe J."/>
            <person name="Martin F."/>
        </authorList>
    </citation>
    <scope>NUCLEOTIDE SEQUENCE</scope>
    <source>
        <strain evidence="1">HHB10654</strain>
    </source>
</reference>
<gene>
    <name evidence="1" type="ORF">BV25DRAFT_1918007</name>
</gene>